<sequence>MNRTLKVARLHLNKPMSMLGVPAQILVFVLIVSAIISFALQRAGLDPNSPEYAVGARGNAGMVWSLPGFLIYYGVQAVATTLPFALALGATRRAHVLGTALANLLLSAYVAVIMLVLLWLELATDHWFFGVYALDNYALGSGDPWTLVITVFIGVFVCTSIGGAFGAVWVRYGGKGPTVVAIVLGLVLAVLILIFVPQAAEIIAATTPTMLAGVGIGIALVALLGTWACMRRTAVR</sequence>
<proteinExistence type="predicted"/>
<comment type="caution">
    <text evidence="2">The sequence shown here is derived from an EMBL/GenBank/DDBJ whole genome shotgun (WGS) entry which is preliminary data.</text>
</comment>
<feature type="transmembrane region" description="Helical" evidence="1">
    <location>
        <begin position="145"/>
        <end position="170"/>
    </location>
</feature>
<dbReference type="EMBL" id="CAJVAP010000008">
    <property type="protein sequence ID" value="CAG7606566.1"/>
    <property type="molecule type" value="Genomic_DNA"/>
</dbReference>
<protein>
    <submittedName>
        <fullName evidence="2">Uncharacterized protein</fullName>
    </submittedName>
</protein>
<reference evidence="2" key="1">
    <citation type="submission" date="2021-06" db="EMBL/GenBank/DDBJ databases">
        <authorList>
            <person name="Criscuolo A."/>
        </authorList>
    </citation>
    <scope>NUCLEOTIDE SEQUENCE</scope>
    <source>
        <strain evidence="2">CIP111803</strain>
    </source>
</reference>
<keyword evidence="1" id="KW-0812">Transmembrane</keyword>
<accession>A0A916JV51</accession>
<keyword evidence="1" id="KW-0472">Membrane</keyword>
<keyword evidence="1" id="KW-1133">Transmembrane helix</keyword>
<name>A0A916JV51_9MICO</name>
<dbReference type="RefSeq" id="WP_218114565.1">
    <property type="nucleotide sequence ID" value="NZ_CAJVAP010000008.1"/>
</dbReference>
<keyword evidence="3" id="KW-1185">Reference proteome</keyword>
<evidence type="ECO:0000313" key="3">
    <source>
        <dbReference type="Proteomes" id="UP000693892"/>
    </source>
</evidence>
<evidence type="ECO:0000256" key="1">
    <source>
        <dbReference type="SAM" id="Phobius"/>
    </source>
</evidence>
<dbReference type="AlphaFoldDB" id="A0A916JV51"/>
<feature type="transmembrane region" description="Helical" evidence="1">
    <location>
        <begin position="21"/>
        <end position="40"/>
    </location>
</feature>
<feature type="transmembrane region" description="Helical" evidence="1">
    <location>
        <begin position="177"/>
        <end position="196"/>
    </location>
</feature>
<organism evidence="2 3">
    <name type="scientific">Leucobacter soli</name>
    <dbReference type="NCBI Taxonomy" id="2812850"/>
    <lineage>
        <taxon>Bacteria</taxon>
        <taxon>Bacillati</taxon>
        <taxon>Actinomycetota</taxon>
        <taxon>Actinomycetes</taxon>
        <taxon>Micrococcales</taxon>
        <taxon>Microbacteriaceae</taxon>
        <taxon>Leucobacter</taxon>
    </lineage>
</organism>
<feature type="transmembrane region" description="Helical" evidence="1">
    <location>
        <begin position="202"/>
        <end position="230"/>
    </location>
</feature>
<gene>
    <name evidence="2" type="ORF">LEUCIP111803_00944</name>
</gene>
<feature type="transmembrane region" description="Helical" evidence="1">
    <location>
        <begin position="100"/>
        <end position="120"/>
    </location>
</feature>
<feature type="transmembrane region" description="Helical" evidence="1">
    <location>
        <begin position="69"/>
        <end position="88"/>
    </location>
</feature>
<evidence type="ECO:0000313" key="2">
    <source>
        <dbReference type="EMBL" id="CAG7606566.1"/>
    </source>
</evidence>
<dbReference type="Proteomes" id="UP000693892">
    <property type="component" value="Unassembled WGS sequence"/>
</dbReference>